<sequence length="409" mass="43482">MAQTRRVDFEGALGETLAARLEMPHGRPRAYALFAHCFSCSKDILAASRIARRLTAAGFAVLRFDFTGLGQSDGDFANTNFSSNIADLIAAAGYLEAEHAAPSLLIGHSLGGAAVIAAAGQLPSVRAVATIGAPADAAHVTQQFAADVDAIEREGVARVELAGRTFTLKKQFLDDIGGHRVEDAAAALHRPLLLLHAPTDAIVAIDNASRLFRAARHPKSFVSLDDADHLLGNRPDAEYAADMIAAWAERYLPETRPEPPESAGEGVVVVRETGAGPYENHVVAGEHVMLADEPASVGGLDAGPSPYGYLSAALGSCTSMTLRMYADRKGLPLDRVTVSTGHHKGHADDCADCVDGQERHVDIFEREITLEGELDAAQTARLLEIADKCPVHRTLHSPVVVRTRLKDDG</sequence>
<evidence type="ECO:0000313" key="3">
    <source>
        <dbReference type="Proteomes" id="UP000001964"/>
    </source>
</evidence>
<dbReference type="InterPro" id="IPR029058">
    <property type="entry name" value="AB_hydrolase_fold"/>
</dbReference>
<dbReference type="eggNOG" id="COG1073">
    <property type="taxonomic scope" value="Bacteria"/>
</dbReference>
<proteinExistence type="predicted"/>
<dbReference type="RefSeq" id="WP_011642881.1">
    <property type="nucleotide sequence ID" value="NC_008347.1"/>
</dbReference>
<dbReference type="Gene3D" id="3.40.50.1820">
    <property type="entry name" value="alpha/beta hydrolase"/>
    <property type="match status" value="1"/>
</dbReference>
<evidence type="ECO:0000259" key="1">
    <source>
        <dbReference type="Pfam" id="PF12146"/>
    </source>
</evidence>
<dbReference type="EMBL" id="CP000449">
    <property type="protein sequence ID" value="ABI65234.1"/>
    <property type="molecule type" value="Genomic_DNA"/>
</dbReference>
<dbReference type="InterPro" id="IPR003718">
    <property type="entry name" value="OsmC/Ohr_fam"/>
</dbReference>
<reference evidence="2 3" key="1">
    <citation type="submission" date="2006-08" db="EMBL/GenBank/DDBJ databases">
        <title>Complete sequence of Maricaulis maris MCS10.</title>
        <authorList>
            <consortium name="US DOE Joint Genome Institute"/>
            <person name="Copeland A."/>
            <person name="Lucas S."/>
            <person name="Lapidus A."/>
            <person name="Barry K."/>
            <person name="Detter J.C."/>
            <person name="Glavina del Rio T."/>
            <person name="Hammon N."/>
            <person name="Israni S."/>
            <person name="Dalin E."/>
            <person name="Tice H."/>
            <person name="Pitluck S."/>
            <person name="Saunders E."/>
            <person name="Brettin T."/>
            <person name="Bruce D."/>
            <person name="Han C."/>
            <person name="Tapia R."/>
            <person name="Gilna P."/>
            <person name="Schmutz J."/>
            <person name="Larimer F."/>
            <person name="Land M."/>
            <person name="Hauser L."/>
            <person name="Kyrpides N."/>
            <person name="Mikhailova N."/>
            <person name="Viollier P."/>
            <person name="Stephens C."/>
            <person name="Richardson P."/>
        </authorList>
    </citation>
    <scope>NUCLEOTIDE SEQUENCE [LARGE SCALE GENOMIC DNA]</scope>
    <source>
        <strain evidence="2 3">MCS10</strain>
    </source>
</reference>
<dbReference type="SUPFAM" id="SSF53474">
    <property type="entry name" value="alpha/beta-Hydrolases"/>
    <property type="match status" value="1"/>
</dbReference>
<dbReference type="OrthoDB" id="9789573at2"/>
<dbReference type="PANTHER" id="PTHR39624:SF2">
    <property type="entry name" value="OSMC-LIKE PROTEIN"/>
    <property type="match status" value="1"/>
</dbReference>
<dbReference type="Pfam" id="PF02566">
    <property type="entry name" value="OsmC"/>
    <property type="match status" value="1"/>
</dbReference>
<protein>
    <submittedName>
        <fullName evidence="2">OsmC family protein</fullName>
    </submittedName>
</protein>
<dbReference type="Pfam" id="PF12146">
    <property type="entry name" value="Hydrolase_4"/>
    <property type="match status" value="1"/>
</dbReference>
<dbReference type="KEGG" id="mmr:Mmar10_0941"/>
<dbReference type="InterPro" id="IPR022742">
    <property type="entry name" value="Hydrolase_4"/>
</dbReference>
<gene>
    <name evidence="2" type="ordered locus">Mmar10_0941</name>
</gene>
<dbReference type="eggNOG" id="COG1765">
    <property type="taxonomic scope" value="Bacteria"/>
</dbReference>
<dbReference type="ESTHER" id="marmm-q0ar53">
    <property type="family name" value="Est-OsmC"/>
</dbReference>
<name>Q0AR53_MARMM</name>
<dbReference type="InterPro" id="IPR015946">
    <property type="entry name" value="KH_dom-like_a/b"/>
</dbReference>
<feature type="domain" description="Serine aminopeptidase S33" evidence="1">
    <location>
        <begin position="47"/>
        <end position="133"/>
    </location>
</feature>
<dbReference type="STRING" id="394221.Mmar10_0941"/>
<keyword evidence="3" id="KW-1185">Reference proteome</keyword>
<dbReference type="PANTHER" id="PTHR39624">
    <property type="entry name" value="PROTEIN INVOLVED IN RIMO-MEDIATED BETA-METHYLTHIOLATION OF RIBOSOMAL PROTEIN S12 YCAO"/>
    <property type="match status" value="1"/>
</dbReference>
<dbReference type="Proteomes" id="UP000001964">
    <property type="component" value="Chromosome"/>
</dbReference>
<accession>Q0AR53</accession>
<dbReference type="Gene3D" id="3.30.300.20">
    <property type="match status" value="1"/>
</dbReference>
<dbReference type="AlphaFoldDB" id="Q0AR53"/>
<dbReference type="SUPFAM" id="SSF82784">
    <property type="entry name" value="OsmC-like"/>
    <property type="match status" value="1"/>
</dbReference>
<dbReference type="InterPro" id="IPR036102">
    <property type="entry name" value="OsmC/Ohrsf"/>
</dbReference>
<organism evidence="2 3">
    <name type="scientific">Maricaulis maris (strain MCS10)</name>
    <name type="common">Caulobacter maris</name>
    <dbReference type="NCBI Taxonomy" id="394221"/>
    <lineage>
        <taxon>Bacteria</taxon>
        <taxon>Pseudomonadati</taxon>
        <taxon>Pseudomonadota</taxon>
        <taxon>Alphaproteobacteria</taxon>
        <taxon>Maricaulales</taxon>
        <taxon>Maricaulaceae</taxon>
        <taxon>Maricaulis</taxon>
    </lineage>
</organism>
<dbReference type="HOGENOM" id="CLU_681299_0_0_5"/>
<evidence type="ECO:0000313" key="2">
    <source>
        <dbReference type="EMBL" id="ABI65234.1"/>
    </source>
</evidence>